<sequence>MALHLHTALCEQLGIHYPIVQAGMAGGPTTAALVAAVSEAGGLGTLGAAYMEPKAIRETIREIRRLTNRPFAVNLFAVSMEDDLSRIDEVQRMLHSLREQLGISQGALHFSTPDPFSEQFQILLEEQVPVISTAFGVLNDEAMRLAKQEKRTVIAMVTSVNEALMAEEQGADILVAQGSDAGGHRGTFSLENYAYGVNVGTFSLVPQVVDAVQVPVIAAGGIMDGRGLAAALALGAQAVQLGTRFLAAVESGAHPAYKQALLESTEESTVITKAFSGRPARGIRNAFIRHVEQSGIAPLPFPSQNTATGDIRKEAARQNNPEYMPLWAGQATRLLKADTKASDIVQEIMQEAASILN</sequence>
<evidence type="ECO:0000256" key="8">
    <source>
        <dbReference type="ARBA" id="ARBA00022741"/>
    </source>
</evidence>
<dbReference type="InterPro" id="IPR004136">
    <property type="entry name" value="NMO"/>
</dbReference>
<dbReference type="GO" id="GO:0000166">
    <property type="term" value="F:nucleotide binding"/>
    <property type="evidence" value="ECO:0007669"/>
    <property type="project" value="UniProtKB-KW"/>
</dbReference>
<protein>
    <recommendedName>
        <fullName evidence="4">Probable nitronate monooxygenase</fullName>
    </recommendedName>
    <alternativeName>
        <fullName evidence="11">Propionate 3-nitronate monooxygenase</fullName>
    </alternativeName>
</protein>
<dbReference type="AlphaFoldDB" id="A0A6C0QTV8"/>
<evidence type="ECO:0000256" key="6">
    <source>
        <dbReference type="ARBA" id="ARBA00022630"/>
    </source>
</evidence>
<keyword evidence="7" id="KW-0288">FMN</keyword>
<dbReference type="GO" id="GO:0018580">
    <property type="term" value="F:nitronate monooxygenase activity"/>
    <property type="evidence" value="ECO:0007669"/>
    <property type="project" value="InterPro"/>
</dbReference>
<evidence type="ECO:0000256" key="10">
    <source>
        <dbReference type="ARBA" id="ARBA00023033"/>
    </source>
</evidence>
<dbReference type="CDD" id="cd04730">
    <property type="entry name" value="NPD_like"/>
    <property type="match status" value="1"/>
</dbReference>
<reference evidence="13 14" key="1">
    <citation type="journal article" date="2020" name="Int. J. Med. Microbiol.">
        <title>Discovery of Paenibacillus larvae ERIC V: Phenotypic and genomic comparison to genotypes ERIC I-IV reveal different inventories of virulence factors which correlate with epidemiological prevalences of American Foulbrood.</title>
        <authorList>
            <person name="Beims H."/>
            <person name="Bunk B."/>
            <person name="Erler S."/>
            <person name="Mohr K.I."/>
            <person name="Sproer C."/>
            <person name="Pradella S."/>
            <person name="Gunther G."/>
            <person name="Rohde M."/>
            <person name="von der Ohe W."/>
            <person name="Steinert M."/>
        </authorList>
    </citation>
    <scope>NUCLEOTIDE SEQUENCE [LARGE SCALE GENOMIC DNA]</scope>
    <source>
        <strain evidence="13">Eric_V</strain>
    </source>
</reference>
<comment type="function">
    <text evidence="2">Nitronate monooxygenase that uses molecular oxygen to catalyze the oxidative denitrification of alkyl nitronates. Acts on propionate 3-nitronate (P3N), the presumed physiological substrate. Probably functions in the detoxification of P3N, a metabolic poison produced by plants and fungi as a defense mechanism.</text>
</comment>
<organism evidence="13 14">
    <name type="scientific">Paenibacillus larvae subsp. larvae</name>
    <dbReference type="NCBI Taxonomy" id="147375"/>
    <lineage>
        <taxon>Bacteria</taxon>
        <taxon>Bacillati</taxon>
        <taxon>Bacillota</taxon>
        <taxon>Bacilli</taxon>
        <taxon>Bacillales</taxon>
        <taxon>Paenibacillaceae</taxon>
        <taxon>Paenibacillus</taxon>
    </lineage>
</organism>
<dbReference type="EMBL" id="CP019717">
    <property type="protein sequence ID" value="QHZ52050.1"/>
    <property type="molecule type" value="Genomic_DNA"/>
</dbReference>
<keyword evidence="5" id="KW-0216">Detoxification</keyword>
<gene>
    <name evidence="13" type="ORF">ERICV_02931</name>
</gene>
<dbReference type="SUPFAM" id="SSF51412">
    <property type="entry name" value="Inosine monophosphate dehydrogenase (IMPDH)"/>
    <property type="match status" value="1"/>
</dbReference>
<evidence type="ECO:0000313" key="14">
    <source>
        <dbReference type="Proteomes" id="UP000464330"/>
    </source>
</evidence>
<keyword evidence="9" id="KW-0560">Oxidoreductase</keyword>
<comment type="similarity">
    <text evidence="3">Belongs to the nitronate monooxygenase family. NMO class I subfamily.</text>
</comment>
<keyword evidence="8" id="KW-0547">Nucleotide-binding</keyword>
<proteinExistence type="inferred from homology"/>
<evidence type="ECO:0000256" key="4">
    <source>
        <dbReference type="ARBA" id="ARBA00013457"/>
    </source>
</evidence>
<keyword evidence="10 13" id="KW-0503">Monooxygenase</keyword>
<dbReference type="Pfam" id="PF03060">
    <property type="entry name" value="NMO"/>
    <property type="match status" value="1"/>
</dbReference>
<evidence type="ECO:0000256" key="11">
    <source>
        <dbReference type="ARBA" id="ARBA00031155"/>
    </source>
</evidence>
<evidence type="ECO:0000256" key="3">
    <source>
        <dbReference type="ARBA" id="ARBA00009881"/>
    </source>
</evidence>
<dbReference type="GO" id="GO:0009636">
    <property type="term" value="P:response to toxic substance"/>
    <property type="evidence" value="ECO:0007669"/>
    <property type="project" value="UniProtKB-KW"/>
</dbReference>
<keyword evidence="6" id="KW-0285">Flavoprotein</keyword>
<dbReference type="Proteomes" id="UP000464330">
    <property type="component" value="Chromosome"/>
</dbReference>
<dbReference type="Gene3D" id="3.20.20.70">
    <property type="entry name" value="Aldolase class I"/>
    <property type="match status" value="1"/>
</dbReference>
<evidence type="ECO:0000256" key="2">
    <source>
        <dbReference type="ARBA" id="ARBA00003535"/>
    </source>
</evidence>
<evidence type="ECO:0000256" key="7">
    <source>
        <dbReference type="ARBA" id="ARBA00022643"/>
    </source>
</evidence>
<dbReference type="FunFam" id="3.20.20.70:FF:000154">
    <property type="entry name" value="Probable nitronate monooxygenase"/>
    <property type="match status" value="1"/>
</dbReference>
<comment type="catalytic activity">
    <reaction evidence="12">
        <text>3 propionate 3-nitronate + 3 O2 + H2O = 3 3-oxopropanoate + 2 nitrate + nitrite + H2O2 + 3 H(+)</text>
        <dbReference type="Rhea" id="RHEA:57332"/>
        <dbReference type="ChEBI" id="CHEBI:15377"/>
        <dbReference type="ChEBI" id="CHEBI:15378"/>
        <dbReference type="ChEBI" id="CHEBI:15379"/>
        <dbReference type="ChEBI" id="CHEBI:16240"/>
        <dbReference type="ChEBI" id="CHEBI:16301"/>
        <dbReference type="ChEBI" id="CHEBI:17632"/>
        <dbReference type="ChEBI" id="CHEBI:33190"/>
        <dbReference type="ChEBI" id="CHEBI:136067"/>
    </reaction>
</comment>
<accession>A0A6C0QTV8</accession>
<dbReference type="PANTHER" id="PTHR42747:SF3">
    <property type="entry name" value="NITRONATE MONOOXYGENASE-RELATED"/>
    <property type="match status" value="1"/>
</dbReference>
<dbReference type="RefSeq" id="WP_024093968.1">
    <property type="nucleotide sequence ID" value="NZ_CP019651.1"/>
</dbReference>
<dbReference type="PANTHER" id="PTHR42747">
    <property type="entry name" value="NITRONATE MONOOXYGENASE-RELATED"/>
    <property type="match status" value="1"/>
</dbReference>
<name>A0A6C0QTV8_9BACL</name>
<evidence type="ECO:0000256" key="9">
    <source>
        <dbReference type="ARBA" id="ARBA00023002"/>
    </source>
</evidence>
<evidence type="ECO:0000313" key="13">
    <source>
        <dbReference type="EMBL" id="QHZ52050.1"/>
    </source>
</evidence>
<evidence type="ECO:0000256" key="5">
    <source>
        <dbReference type="ARBA" id="ARBA00022575"/>
    </source>
</evidence>
<evidence type="ECO:0000256" key="12">
    <source>
        <dbReference type="ARBA" id="ARBA00049401"/>
    </source>
</evidence>
<comment type="cofactor">
    <cofactor evidence="1">
        <name>FMN</name>
        <dbReference type="ChEBI" id="CHEBI:58210"/>
    </cofactor>
</comment>
<dbReference type="InterPro" id="IPR013785">
    <property type="entry name" value="Aldolase_TIM"/>
</dbReference>
<evidence type="ECO:0000256" key="1">
    <source>
        <dbReference type="ARBA" id="ARBA00001917"/>
    </source>
</evidence>